<dbReference type="PhylomeDB" id="A0A0G4H4Y0"/>
<dbReference type="InParanoid" id="A0A0G4H4Y0"/>
<feature type="chain" id="PRO_5005190925" description="Peptidylprolyl isomerase" evidence="1">
    <location>
        <begin position="20"/>
        <end position="327"/>
    </location>
</feature>
<gene>
    <name evidence="2" type="ORF">Vbra_1841</name>
</gene>
<dbReference type="AlphaFoldDB" id="A0A0G4H4Y0"/>
<dbReference type="Proteomes" id="UP000041254">
    <property type="component" value="Unassembled WGS sequence"/>
</dbReference>
<evidence type="ECO:0000313" key="3">
    <source>
        <dbReference type="Proteomes" id="UP000041254"/>
    </source>
</evidence>
<evidence type="ECO:0000256" key="1">
    <source>
        <dbReference type="SAM" id="SignalP"/>
    </source>
</evidence>
<name>A0A0G4H4Y0_VITBC</name>
<reference evidence="2 3" key="1">
    <citation type="submission" date="2014-11" db="EMBL/GenBank/DDBJ databases">
        <authorList>
            <person name="Zhu J."/>
            <person name="Qi W."/>
            <person name="Song R."/>
        </authorList>
    </citation>
    <scope>NUCLEOTIDE SEQUENCE [LARGE SCALE GENOMIC DNA]</scope>
</reference>
<keyword evidence="1" id="KW-0732">Signal</keyword>
<dbReference type="VEuPathDB" id="CryptoDB:Vbra_1841"/>
<feature type="signal peptide" evidence="1">
    <location>
        <begin position="1"/>
        <end position="19"/>
    </location>
</feature>
<keyword evidence="3" id="KW-1185">Reference proteome</keyword>
<evidence type="ECO:0000313" key="2">
    <source>
        <dbReference type="EMBL" id="CEM38737.1"/>
    </source>
</evidence>
<dbReference type="EMBL" id="CDMY01001000">
    <property type="protein sequence ID" value="CEM38737.1"/>
    <property type="molecule type" value="Genomic_DNA"/>
</dbReference>
<sequence>MMALWLAIVAAALGHMGEGRHLAPLRSSGGFLVADLSKISRPSRVNRLLRARRNPASRVALTMRATDKAIGLLQGCFVYFDSDDCHQIEAEGLRRPIRSSCWKDIKRFADVKFTRGVPEVSDGQLKPAGKAVGVLDGRCVHLDGEELDGQGGYIMEVDGQWRPILEEHFDEVQLLGDVYANTTWDKMLDGCADATRRPADELVNRTFIWSPSLKLLYQVVKPGTGAAATQNNVIRYRFTEWRRGFPGDETRPKAKVNAAWRPVKVGDLISQYDNVTWAQHDTGYEEAEKLLPEMRVGEVRRAIILRDGAGSKPPSTEYVEMEVLGIE</sequence>
<protein>
    <recommendedName>
        <fullName evidence="4">Peptidylprolyl isomerase</fullName>
    </recommendedName>
</protein>
<evidence type="ECO:0008006" key="4">
    <source>
        <dbReference type="Google" id="ProtNLM"/>
    </source>
</evidence>
<organism evidence="2 3">
    <name type="scientific">Vitrella brassicaformis (strain CCMP3155)</name>
    <dbReference type="NCBI Taxonomy" id="1169540"/>
    <lineage>
        <taxon>Eukaryota</taxon>
        <taxon>Sar</taxon>
        <taxon>Alveolata</taxon>
        <taxon>Colpodellida</taxon>
        <taxon>Vitrellaceae</taxon>
        <taxon>Vitrella</taxon>
    </lineage>
</organism>
<accession>A0A0G4H4Y0</accession>
<proteinExistence type="predicted"/>